<gene>
    <name evidence="3" type="ORF">SHALO_0552</name>
</gene>
<dbReference type="AlphaFoldDB" id="A0A1D7TH69"/>
<protein>
    <recommendedName>
        <fullName evidence="2">HPt domain-containing protein</fullName>
    </recommendedName>
</protein>
<dbReference type="Pfam" id="PF01627">
    <property type="entry name" value="Hpt"/>
    <property type="match status" value="1"/>
</dbReference>
<keyword evidence="4" id="KW-1185">Reference proteome</keyword>
<dbReference type="KEGG" id="shal:SHALO_0552"/>
<dbReference type="PROSITE" id="PS50894">
    <property type="entry name" value="HPT"/>
    <property type="match status" value="1"/>
</dbReference>
<evidence type="ECO:0000259" key="2">
    <source>
        <dbReference type="PROSITE" id="PS50894"/>
    </source>
</evidence>
<evidence type="ECO:0000313" key="3">
    <source>
        <dbReference type="EMBL" id="AOO64341.1"/>
    </source>
</evidence>
<dbReference type="GO" id="GO:0000160">
    <property type="term" value="P:phosphorelay signal transduction system"/>
    <property type="evidence" value="ECO:0007669"/>
    <property type="project" value="InterPro"/>
</dbReference>
<proteinExistence type="predicted"/>
<feature type="domain" description="HPt" evidence="2">
    <location>
        <begin position="8"/>
        <end position="115"/>
    </location>
</feature>
<dbReference type="STRING" id="1193502.SHALO_0552"/>
<evidence type="ECO:0000313" key="4">
    <source>
        <dbReference type="Proteomes" id="UP000094609"/>
    </source>
</evidence>
<evidence type="ECO:0000256" key="1">
    <source>
        <dbReference type="PROSITE-ProRule" id="PRU00110"/>
    </source>
</evidence>
<dbReference type="RefSeq" id="WP_025343743.1">
    <property type="nucleotide sequence ID" value="NZ_CP017111.1"/>
</dbReference>
<dbReference type="PATRIC" id="fig|1193502.14.peg.561"/>
<dbReference type="GO" id="GO:0004672">
    <property type="term" value="F:protein kinase activity"/>
    <property type="evidence" value="ECO:0007669"/>
    <property type="project" value="UniProtKB-ARBA"/>
</dbReference>
<dbReference type="EMBL" id="CP017111">
    <property type="protein sequence ID" value="AOO64341.1"/>
    <property type="molecule type" value="Genomic_DNA"/>
</dbReference>
<reference evidence="4" key="1">
    <citation type="submission" date="2016-08" db="EMBL/GenBank/DDBJ databases">
        <title>Complete genome sequence of the organohalide-respiring Epsilonproteobacterium Sulfurospirillum halorespirans.</title>
        <authorList>
            <person name="Goris T."/>
            <person name="Zimmermann J."/>
            <person name="Schenz B."/>
            <person name="Lemos M."/>
            <person name="Hackermueller J."/>
            <person name="Diekert G."/>
        </authorList>
    </citation>
    <scope>NUCLEOTIDE SEQUENCE [LARGE SCALE GENOMIC DNA]</scope>
    <source>
        <strain>DSM 13726</strain>
        <strain evidence="4">PCE-M2</strain>
    </source>
</reference>
<dbReference type="InterPro" id="IPR008207">
    <property type="entry name" value="Sig_transdc_His_kin_Hpt_dom"/>
</dbReference>
<feature type="modified residue" description="Phosphohistidine" evidence="1">
    <location>
        <position position="55"/>
    </location>
</feature>
<sequence length="136" mass="15603">MGVLAQLEVEFDIEIVGDFISHYAIMFENMEPLIIGLSKKERYADNIGDIFRIFHNMKSAAGFLKLDPIIKLAVLCEDIVEEARVLKGPASEEFIDWLLLVSDQFEKYRKDVEDDADFFTVLNPLIIKVPHTLERA</sequence>
<organism evidence="3 4">
    <name type="scientific">Sulfurospirillum halorespirans DSM 13726</name>
    <dbReference type="NCBI Taxonomy" id="1193502"/>
    <lineage>
        <taxon>Bacteria</taxon>
        <taxon>Pseudomonadati</taxon>
        <taxon>Campylobacterota</taxon>
        <taxon>Epsilonproteobacteria</taxon>
        <taxon>Campylobacterales</taxon>
        <taxon>Sulfurospirillaceae</taxon>
        <taxon>Sulfurospirillum</taxon>
    </lineage>
</organism>
<dbReference type="Gene3D" id="1.20.120.160">
    <property type="entry name" value="HPT domain"/>
    <property type="match status" value="1"/>
</dbReference>
<dbReference type="Proteomes" id="UP000094609">
    <property type="component" value="Chromosome"/>
</dbReference>
<name>A0A1D7TH69_9BACT</name>
<accession>A0A1D7TH69</accession>
<dbReference type="InterPro" id="IPR036641">
    <property type="entry name" value="HPT_dom_sf"/>
</dbReference>
<dbReference type="SUPFAM" id="SSF47226">
    <property type="entry name" value="Histidine-containing phosphotransfer domain, HPT domain"/>
    <property type="match status" value="1"/>
</dbReference>
<keyword evidence="1" id="KW-0597">Phosphoprotein</keyword>